<feature type="transmembrane region" description="Helical" evidence="8">
    <location>
        <begin position="190"/>
        <end position="217"/>
    </location>
</feature>
<name>A0A211ZS82_9PROT</name>
<evidence type="ECO:0000313" key="10">
    <source>
        <dbReference type="EMBL" id="OWJ68036.1"/>
    </source>
</evidence>
<comment type="similarity">
    <text evidence="2">Belongs to the binding-protein-dependent transport system permease family. HisMQ subfamily.</text>
</comment>
<feature type="transmembrane region" description="Helical" evidence="8">
    <location>
        <begin position="63"/>
        <end position="80"/>
    </location>
</feature>
<dbReference type="GO" id="GO:0006865">
    <property type="term" value="P:amino acid transport"/>
    <property type="evidence" value="ECO:0007669"/>
    <property type="project" value="TreeGrafter"/>
</dbReference>
<evidence type="ECO:0000259" key="9">
    <source>
        <dbReference type="PROSITE" id="PS50928"/>
    </source>
</evidence>
<evidence type="ECO:0000256" key="6">
    <source>
        <dbReference type="ARBA" id="ARBA00022989"/>
    </source>
</evidence>
<dbReference type="PANTHER" id="PTHR30614:SF35">
    <property type="entry name" value="ABC TRANSPORTER PERMEASE PROTEIN"/>
    <property type="match status" value="1"/>
</dbReference>
<dbReference type="Gene3D" id="1.10.3720.10">
    <property type="entry name" value="MetI-like"/>
    <property type="match status" value="1"/>
</dbReference>
<dbReference type="NCBIfam" id="TIGR01726">
    <property type="entry name" value="HEQRo_perm_3TM"/>
    <property type="match status" value="1"/>
</dbReference>
<evidence type="ECO:0000313" key="11">
    <source>
        <dbReference type="Proteomes" id="UP000196655"/>
    </source>
</evidence>
<dbReference type="Pfam" id="PF00528">
    <property type="entry name" value="BPD_transp_1"/>
    <property type="match status" value="1"/>
</dbReference>
<dbReference type="RefSeq" id="WP_088150150.1">
    <property type="nucleotide sequence ID" value="NZ_NHON01000008.1"/>
</dbReference>
<dbReference type="InterPro" id="IPR000515">
    <property type="entry name" value="MetI-like"/>
</dbReference>
<dbReference type="GO" id="GO:0022857">
    <property type="term" value="F:transmembrane transporter activity"/>
    <property type="evidence" value="ECO:0007669"/>
    <property type="project" value="InterPro"/>
</dbReference>
<feature type="transmembrane region" description="Helical" evidence="8">
    <location>
        <begin position="86"/>
        <end position="106"/>
    </location>
</feature>
<comment type="caution">
    <text evidence="10">The sequence shown here is derived from an EMBL/GenBank/DDBJ whole genome shotgun (WGS) entry which is preliminary data.</text>
</comment>
<accession>A0A211ZS82</accession>
<comment type="subcellular location">
    <subcellularLocation>
        <location evidence="1">Cell inner membrane</location>
        <topology evidence="1">Multi-pass membrane protein</topology>
    </subcellularLocation>
    <subcellularLocation>
        <location evidence="8">Cell membrane</location>
        <topology evidence="8">Multi-pass membrane protein</topology>
    </subcellularLocation>
</comment>
<dbReference type="GO" id="GO:0043190">
    <property type="term" value="C:ATP-binding cassette (ABC) transporter complex"/>
    <property type="evidence" value="ECO:0007669"/>
    <property type="project" value="InterPro"/>
</dbReference>
<keyword evidence="3 8" id="KW-0813">Transport</keyword>
<evidence type="ECO:0000256" key="5">
    <source>
        <dbReference type="ARBA" id="ARBA00022692"/>
    </source>
</evidence>
<evidence type="ECO:0000256" key="4">
    <source>
        <dbReference type="ARBA" id="ARBA00022475"/>
    </source>
</evidence>
<dbReference type="AlphaFoldDB" id="A0A211ZS82"/>
<dbReference type="Proteomes" id="UP000196655">
    <property type="component" value="Unassembled WGS sequence"/>
</dbReference>
<dbReference type="CDD" id="cd06261">
    <property type="entry name" value="TM_PBP2"/>
    <property type="match status" value="1"/>
</dbReference>
<evidence type="ECO:0000256" key="8">
    <source>
        <dbReference type="RuleBase" id="RU363032"/>
    </source>
</evidence>
<keyword evidence="11" id="KW-1185">Reference proteome</keyword>
<dbReference type="SUPFAM" id="SSF161098">
    <property type="entry name" value="MetI-like"/>
    <property type="match status" value="1"/>
</dbReference>
<feature type="transmembrane region" description="Helical" evidence="8">
    <location>
        <begin position="20"/>
        <end position="42"/>
    </location>
</feature>
<evidence type="ECO:0000256" key="1">
    <source>
        <dbReference type="ARBA" id="ARBA00004429"/>
    </source>
</evidence>
<dbReference type="PANTHER" id="PTHR30614">
    <property type="entry name" value="MEMBRANE COMPONENT OF AMINO ACID ABC TRANSPORTER"/>
    <property type="match status" value="1"/>
</dbReference>
<dbReference type="EMBL" id="NHON01000008">
    <property type="protein sequence ID" value="OWJ68036.1"/>
    <property type="molecule type" value="Genomic_DNA"/>
</dbReference>
<evidence type="ECO:0000256" key="3">
    <source>
        <dbReference type="ARBA" id="ARBA00022448"/>
    </source>
</evidence>
<keyword evidence="7 8" id="KW-0472">Membrane</keyword>
<dbReference type="InterPro" id="IPR010065">
    <property type="entry name" value="AA_ABC_transptr_permease_3TM"/>
</dbReference>
<dbReference type="InterPro" id="IPR035906">
    <property type="entry name" value="MetI-like_sf"/>
</dbReference>
<keyword evidence="5 8" id="KW-0812">Transmembrane</keyword>
<evidence type="ECO:0000256" key="7">
    <source>
        <dbReference type="ARBA" id="ARBA00023136"/>
    </source>
</evidence>
<dbReference type="OrthoDB" id="7341446at2"/>
<dbReference type="PROSITE" id="PS50928">
    <property type="entry name" value="ABC_TM1"/>
    <property type="match status" value="1"/>
</dbReference>
<dbReference type="InterPro" id="IPR043429">
    <property type="entry name" value="ArtM/GltK/GlnP/TcyL/YhdX-like"/>
</dbReference>
<gene>
    <name evidence="10" type="ORF">BWR60_06245</name>
</gene>
<proteinExistence type="inferred from homology"/>
<keyword evidence="4" id="KW-1003">Cell membrane</keyword>
<organism evidence="10 11">
    <name type="scientific">Inquilinus limosus</name>
    <dbReference type="NCBI Taxonomy" id="171674"/>
    <lineage>
        <taxon>Bacteria</taxon>
        <taxon>Pseudomonadati</taxon>
        <taxon>Pseudomonadota</taxon>
        <taxon>Alphaproteobacteria</taxon>
        <taxon>Rhodospirillales</taxon>
        <taxon>Rhodospirillaceae</taxon>
        <taxon>Inquilinus</taxon>
    </lineage>
</organism>
<feature type="domain" description="ABC transmembrane type-1" evidence="9">
    <location>
        <begin position="21"/>
        <end position="209"/>
    </location>
</feature>
<reference evidence="11" key="1">
    <citation type="submission" date="2017-05" db="EMBL/GenBank/DDBJ databases">
        <authorList>
            <person name="Macchi M."/>
            <person name="Festa S."/>
            <person name="Coppotelli B.M."/>
            <person name="Morelli I.S."/>
        </authorList>
    </citation>
    <scope>NUCLEOTIDE SEQUENCE [LARGE SCALE GENOMIC DNA]</scope>
    <source>
        <strain evidence="11">I</strain>
    </source>
</reference>
<dbReference type="STRING" id="1122125.GCA_000423185_01264"/>
<protein>
    <submittedName>
        <fullName evidence="10">ABC transporter permease</fullName>
    </submittedName>
</protein>
<evidence type="ECO:0000256" key="2">
    <source>
        <dbReference type="ARBA" id="ARBA00010072"/>
    </source>
</evidence>
<keyword evidence="6 8" id="KW-1133">Transmembrane helix</keyword>
<sequence length="227" mass="24825">MGVSLDFSVVLERWPMFLDGAWLTIRLALASTVLGFALGTLCATGRRGGSAWLSRLCGIYVEAIRNTPFLVQIFVVYFGLSSLGLSLPAVTVAVIALVINVGAYTAEIMRAGFDSIHKGQIEAGECLGLSRVQVYWHVVLRPAMERVYPALTSQFVLLMLASSVVSQISAEELTAVANFIQSDTYRAFETYIVVALLYIALSLLMRAGFWGLGLVLFPRRRRLGTPL</sequence>